<proteinExistence type="predicted"/>
<dbReference type="AlphaFoldDB" id="A0AAC8VTX1"/>
<gene>
    <name evidence="2" type="ORF">AFK65_08025</name>
</gene>
<feature type="domain" description="DUF1868" evidence="1">
    <location>
        <begin position="22"/>
        <end position="132"/>
    </location>
</feature>
<name>A0AAC8VTX1_9ENTR</name>
<protein>
    <recommendedName>
        <fullName evidence="1">DUF1868 domain-containing protein</fullName>
    </recommendedName>
</protein>
<evidence type="ECO:0000313" key="3">
    <source>
        <dbReference type="Proteomes" id="UP000061974"/>
    </source>
</evidence>
<dbReference type="KEGG" id="cui:AFK65_08025"/>
<reference evidence="3" key="1">
    <citation type="submission" date="2015-07" db="EMBL/GenBank/DDBJ databases">
        <authorList>
            <person name="Moine D."/>
            <person name="Kassam M."/>
        </authorList>
    </citation>
    <scope>NUCLEOTIDE SEQUENCE [LARGE SCALE GENOMIC DNA]</scope>
    <source>
        <strain evidence="3">NCTC 9529</strain>
    </source>
</reference>
<dbReference type="Proteomes" id="UP000061974">
    <property type="component" value="Chromosome"/>
</dbReference>
<evidence type="ECO:0000259" key="1">
    <source>
        <dbReference type="Pfam" id="PF08975"/>
    </source>
</evidence>
<evidence type="ECO:0000313" key="2">
    <source>
        <dbReference type="EMBL" id="ALB56897.1"/>
    </source>
</evidence>
<dbReference type="EMBL" id="CP012257">
    <property type="protein sequence ID" value="ALB56897.1"/>
    <property type="molecule type" value="Genomic_DNA"/>
</dbReference>
<dbReference type="SUPFAM" id="SSF55144">
    <property type="entry name" value="LigT-like"/>
    <property type="match status" value="1"/>
</dbReference>
<organism evidence="2 3">
    <name type="scientific">Cronobacter universalis NCTC 9529</name>
    <dbReference type="NCBI Taxonomy" id="1074000"/>
    <lineage>
        <taxon>Bacteria</taxon>
        <taxon>Pseudomonadati</taxon>
        <taxon>Pseudomonadota</taxon>
        <taxon>Gammaproteobacteria</taxon>
        <taxon>Enterobacterales</taxon>
        <taxon>Enterobacteriaceae</taxon>
        <taxon>Cronobacter</taxon>
    </lineage>
</organism>
<accession>A0AAC8VTX1</accession>
<reference evidence="3" key="2">
    <citation type="submission" date="2015-09" db="EMBL/GenBank/DDBJ databases">
        <title>Cronobacter genome sequencing and assembly.</title>
        <authorList>
            <person name="Descombes P."/>
            <person name="Baert L."/>
            <person name="Ngom-Bru C."/>
            <person name="Barretto C."/>
        </authorList>
    </citation>
    <scope>NUCLEOTIDE SEQUENCE [LARGE SCALE GENOMIC DNA]</scope>
    <source>
        <strain evidence="3">NCTC 9529</strain>
    </source>
</reference>
<dbReference type="Pfam" id="PF08975">
    <property type="entry name" value="2H-phosphodiest"/>
    <property type="match status" value="1"/>
</dbReference>
<reference evidence="2 3" key="3">
    <citation type="journal article" date="2016" name="Genome Announc.">
        <title>Fully Closed Genome Sequences of Five Type Strains of the Genus Cronobacter and One Cronobacter sakazakii Strain.</title>
        <authorList>
            <person name="Moine D."/>
            <person name="Kassam M."/>
            <person name="Baert L."/>
            <person name="Tang Y."/>
            <person name="Barretto C."/>
            <person name="Ngom Bru C."/>
            <person name="Klijn A."/>
            <person name="Descombes P."/>
        </authorList>
    </citation>
    <scope>NUCLEOTIDE SEQUENCE [LARGE SCALE GENOMIC DNA]</scope>
    <source>
        <strain evidence="2 3">NCTC 9529</strain>
    </source>
</reference>
<dbReference type="InterPro" id="IPR009097">
    <property type="entry name" value="Cyclic_Pdiesterase"/>
</dbReference>
<sequence>MNKRGWDMSRDVVSYAPDVGRKFSSSGCPLPFPGNTFLGHLEQQGGGFDTFDTILNVYRVLPKSRFFRKLAVLPTSSYHITLFVGVNEYDRRSGPWPVGISRKESMESLNTSFLKKLKLRQPDMSAPFEFIVDLDAPLPGENDNLFIPLKPASQEIYTRLQNLRDELSDITGIRRDDHSSYQYHITLGYLVATLDEVQLTEYRAKNREWREMIAKAGKITIKKFYFCILQDMYSFRSICVI</sequence>
<dbReference type="InterPro" id="IPR015069">
    <property type="entry name" value="2H-PEstase_DUF1868"/>
</dbReference>
<dbReference type="Gene3D" id="3.90.1140.10">
    <property type="entry name" value="Cyclic phosphodiesterase"/>
    <property type="match status" value="1"/>
</dbReference>